<dbReference type="EC" id="2.3.1.199" evidence="10"/>
<comment type="subcellular location">
    <subcellularLocation>
        <location evidence="1">Membrane</location>
        <topology evidence="1">Multi-pass membrane protein</topology>
    </subcellularLocation>
</comment>
<dbReference type="EMBL" id="OB661947">
    <property type="protein sequence ID" value="CAD7229228.1"/>
    <property type="molecule type" value="Genomic_DNA"/>
</dbReference>
<dbReference type="GO" id="GO:0030148">
    <property type="term" value="P:sphingolipid biosynthetic process"/>
    <property type="evidence" value="ECO:0007669"/>
    <property type="project" value="TreeGrafter"/>
</dbReference>
<evidence type="ECO:0000256" key="9">
    <source>
        <dbReference type="ARBA" id="ARBA00023160"/>
    </source>
</evidence>
<dbReference type="PANTHER" id="PTHR11157:SF17">
    <property type="entry name" value="ELONGATION OF VERY LONG CHAIN FATTY ACIDS PROTEIN 6"/>
    <property type="match status" value="1"/>
</dbReference>
<keyword evidence="6 10" id="KW-1133">Transmembrane helix</keyword>
<evidence type="ECO:0000256" key="2">
    <source>
        <dbReference type="ARBA" id="ARBA00022516"/>
    </source>
</evidence>
<evidence type="ECO:0000256" key="8">
    <source>
        <dbReference type="ARBA" id="ARBA00023136"/>
    </source>
</evidence>
<dbReference type="PANTHER" id="PTHR11157">
    <property type="entry name" value="FATTY ACID ACYL TRANSFERASE-RELATED"/>
    <property type="match status" value="1"/>
</dbReference>
<keyword evidence="9 10" id="KW-0275">Fatty acid biosynthesis</keyword>
<evidence type="ECO:0000256" key="7">
    <source>
        <dbReference type="ARBA" id="ARBA00023098"/>
    </source>
</evidence>
<feature type="transmembrane region" description="Helical" evidence="10">
    <location>
        <begin position="181"/>
        <end position="200"/>
    </location>
</feature>
<sequence length="332" mass="37806">MDDEDNLNISEWKTLLLEDFHRPVRPFPPKLLFPEVPGEDLGIDGIVSNFLFFRNWWWVALPISVLYIVGIFWLEHHMKFRPAYSLRGPLIVWNGLLAVFSIWGALRLVPALLYDLTQNLGCEGCGIGASWMYFFVWSKLFELGDTLFIVLRKRPLIFLHWYHHITVLLYTWYGTDGGTACGAYFCATNVFIHSLMYSYYAARSLGAHIPRVMQMSLTALQILQMIIGITVSAISYHYKTRYGSGCAASVEIILVSIAMLVSYAVLFSLFFYKTYIRGVKSSDALSPLALLMGVKGVIGGMFAFVGEFNDSFTGDLEDDEEEEKRLLHEHTD</sequence>
<name>A0A7R8ZLP7_9CRUS</name>
<dbReference type="PROSITE" id="PS01188">
    <property type="entry name" value="ELO"/>
    <property type="match status" value="1"/>
</dbReference>
<evidence type="ECO:0000256" key="4">
    <source>
        <dbReference type="ARBA" id="ARBA00022692"/>
    </source>
</evidence>
<reference evidence="11" key="1">
    <citation type="submission" date="2020-11" db="EMBL/GenBank/DDBJ databases">
        <authorList>
            <person name="Tran Van P."/>
        </authorList>
    </citation>
    <scope>NUCLEOTIDE SEQUENCE</scope>
</reference>
<keyword evidence="5 10" id="KW-0276">Fatty acid metabolism</keyword>
<feature type="transmembrane region" description="Helical" evidence="10">
    <location>
        <begin position="284"/>
        <end position="305"/>
    </location>
</feature>
<proteinExistence type="inferred from homology"/>
<comment type="catalytic activity">
    <reaction evidence="10">
        <text>a very-long-chain acyl-CoA + malonyl-CoA + H(+) = a very-long-chain 3-oxoacyl-CoA + CO2 + CoA</text>
        <dbReference type="Rhea" id="RHEA:32727"/>
        <dbReference type="ChEBI" id="CHEBI:15378"/>
        <dbReference type="ChEBI" id="CHEBI:16526"/>
        <dbReference type="ChEBI" id="CHEBI:57287"/>
        <dbReference type="ChEBI" id="CHEBI:57384"/>
        <dbReference type="ChEBI" id="CHEBI:90725"/>
        <dbReference type="ChEBI" id="CHEBI:90736"/>
        <dbReference type="EC" id="2.3.1.199"/>
    </reaction>
</comment>
<evidence type="ECO:0000256" key="1">
    <source>
        <dbReference type="ARBA" id="ARBA00004141"/>
    </source>
</evidence>
<dbReference type="GO" id="GO:0042761">
    <property type="term" value="P:very long-chain fatty acid biosynthetic process"/>
    <property type="evidence" value="ECO:0007669"/>
    <property type="project" value="TreeGrafter"/>
</dbReference>
<feature type="transmembrane region" description="Helical" evidence="10">
    <location>
        <begin position="212"/>
        <end position="238"/>
    </location>
</feature>
<evidence type="ECO:0000256" key="3">
    <source>
        <dbReference type="ARBA" id="ARBA00022679"/>
    </source>
</evidence>
<organism evidence="11">
    <name type="scientific">Cyprideis torosa</name>
    <dbReference type="NCBI Taxonomy" id="163714"/>
    <lineage>
        <taxon>Eukaryota</taxon>
        <taxon>Metazoa</taxon>
        <taxon>Ecdysozoa</taxon>
        <taxon>Arthropoda</taxon>
        <taxon>Crustacea</taxon>
        <taxon>Oligostraca</taxon>
        <taxon>Ostracoda</taxon>
        <taxon>Podocopa</taxon>
        <taxon>Podocopida</taxon>
        <taxon>Cytherocopina</taxon>
        <taxon>Cytheroidea</taxon>
        <taxon>Cytherideidae</taxon>
        <taxon>Cyprideis</taxon>
    </lineage>
</organism>
<evidence type="ECO:0000256" key="10">
    <source>
        <dbReference type="RuleBase" id="RU361115"/>
    </source>
</evidence>
<feature type="transmembrane region" description="Helical" evidence="10">
    <location>
        <begin position="56"/>
        <end position="74"/>
    </location>
</feature>
<evidence type="ECO:0000256" key="6">
    <source>
        <dbReference type="ARBA" id="ARBA00022989"/>
    </source>
</evidence>
<dbReference type="GO" id="GO:0019367">
    <property type="term" value="P:fatty acid elongation, saturated fatty acid"/>
    <property type="evidence" value="ECO:0007669"/>
    <property type="project" value="TreeGrafter"/>
</dbReference>
<protein>
    <recommendedName>
        <fullName evidence="10">Elongation of very long chain fatty acids protein</fullName>
        <ecNumber evidence="10">2.3.1.199</ecNumber>
    </recommendedName>
    <alternativeName>
        <fullName evidence="10">Very-long-chain 3-oxoacyl-CoA synthase</fullName>
    </alternativeName>
</protein>
<dbReference type="AlphaFoldDB" id="A0A7R8ZLP7"/>
<feature type="transmembrane region" description="Helical" evidence="10">
    <location>
        <begin position="156"/>
        <end position="175"/>
    </location>
</feature>
<feature type="transmembrane region" description="Helical" evidence="10">
    <location>
        <begin position="250"/>
        <end position="272"/>
    </location>
</feature>
<dbReference type="GO" id="GO:0034625">
    <property type="term" value="P:fatty acid elongation, monounsaturated fatty acid"/>
    <property type="evidence" value="ECO:0007669"/>
    <property type="project" value="TreeGrafter"/>
</dbReference>
<dbReference type="GO" id="GO:0009922">
    <property type="term" value="F:fatty acid elongase activity"/>
    <property type="evidence" value="ECO:0007669"/>
    <property type="project" value="UniProtKB-EC"/>
</dbReference>
<keyword evidence="3 10" id="KW-0808">Transferase</keyword>
<comment type="similarity">
    <text evidence="10">Belongs to the ELO family.</text>
</comment>
<accession>A0A7R8ZLP7</accession>
<evidence type="ECO:0000313" key="11">
    <source>
        <dbReference type="EMBL" id="CAD7229228.1"/>
    </source>
</evidence>
<dbReference type="Pfam" id="PF01151">
    <property type="entry name" value="ELO"/>
    <property type="match status" value="1"/>
</dbReference>
<evidence type="ECO:0000256" key="5">
    <source>
        <dbReference type="ARBA" id="ARBA00022832"/>
    </source>
</evidence>
<feature type="transmembrane region" description="Helical" evidence="10">
    <location>
        <begin position="86"/>
        <end position="106"/>
    </location>
</feature>
<keyword evidence="8 10" id="KW-0472">Membrane</keyword>
<gene>
    <name evidence="11" type="ORF">CTOB1V02_LOCUS7101</name>
</gene>
<keyword evidence="4 10" id="KW-0812">Transmembrane</keyword>
<dbReference type="OrthoDB" id="10259681at2759"/>
<keyword evidence="7 10" id="KW-0443">Lipid metabolism</keyword>
<dbReference type="InterPro" id="IPR002076">
    <property type="entry name" value="ELO_fam"/>
</dbReference>
<dbReference type="InterPro" id="IPR030457">
    <property type="entry name" value="ELO_CS"/>
</dbReference>
<dbReference type="GO" id="GO:0034626">
    <property type="term" value="P:fatty acid elongation, polyunsaturated fatty acid"/>
    <property type="evidence" value="ECO:0007669"/>
    <property type="project" value="TreeGrafter"/>
</dbReference>
<keyword evidence="2 10" id="KW-0444">Lipid biosynthesis</keyword>
<dbReference type="GO" id="GO:0005789">
    <property type="term" value="C:endoplasmic reticulum membrane"/>
    <property type="evidence" value="ECO:0007669"/>
    <property type="project" value="TreeGrafter"/>
</dbReference>